<feature type="domain" description="HD/PDEase" evidence="1">
    <location>
        <begin position="35"/>
        <end position="147"/>
    </location>
</feature>
<comment type="caution">
    <text evidence="2">The sequence shown here is derived from an EMBL/GenBank/DDBJ whole genome shotgun (WGS) entry which is preliminary data.</text>
</comment>
<dbReference type="PANTHER" id="PTHR46246:SF1">
    <property type="entry name" value="GUANOSINE-3',5'-BIS(DIPHOSPHATE) 3'-PYROPHOSPHOHYDROLASE MESH1"/>
    <property type="match status" value="1"/>
</dbReference>
<organism evidence="2">
    <name type="scientific">Leptospira levettii</name>
    <dbReference type="NCBI Taxonomy" id="2023178"/>
    <lineage>
        <taxon>Bacteria</taxon>
        <taxon>Pseudomonadati</taxon>
        <taxon>Spirochaetota</taxon>
        <taxon>Spirochaetia</taxon>
        <taxon>Leptospirales</taxon>
        <taxon>Leptospiraceae</taxon>
        <taxon>Leptospira</taxon>
    </lineage>
</organism>
<dbReference type="Gene3D" id="1.10.3210.10">
    <property type="entry name" value="Hypothetical protein af1432"/>
    <property type="match status" value="1"/>
</dbReference>
<dbReference type="RefSeq" id="WP_100728644.1">
    <property type="nucleotide sequence ID" value="NZ_NPEE01000030.1"/>
</dbReference>
<dbReference type="Pfam" id="PF13328">
    <property type="entry name" value="HD_4"/>
    <property type="match status" value="1"/>
</dbReference>
<name>A0ABF7PL44_9LEPT</name>
<dbReference type="InterPro" id="IPR003607">
    <property type="entry name" value="HD/PDEase_dom"/>
</dbReference>
<evidence type="ECO:0000313" key="2">
    <source>
        <dbReference type="EMBL" id="PJZ89074.1"/>
    </source>
</evidence>
<gene>
    <name evidence="2" type="ORF">CH368_08595</name>
</gene>
<dbReference type="SMR" id="A0ABF7PL44"/>
<sequence length="196" mass="22255">MQNQVDSYRPKLGKKFNEALVFASELHAEQRRKGTEIPYITHLLAVASIIGECGGSEVEVIAGLLHDSVEDQGGQETLEIIKQKFGNEVAEIVLECSDTDIVPKPPWKERKTAYLNHLKESKNQSVILVSSADKLHNLRSIKSDLSEIGDLVWNRFSASKEETIWYYRELLKIYKVKNAPKRLTIEMEEIIGFIAK</sequence>
<accession>A0ABF7PL44</accession>
<evidence type="ECO:0000259" key="1">
    <source>
        <dbReference type="SMART" id="SM00471"/>
    </source>
</evidence>
<dbReference type="AlphaFoldDB" id="A0ABF7PL44"/>
<dbReference type="EMBL" id="NPEE01000030">
    <property type="protein sequence ID" value="PJZ89074.1"/>
    <property type="molecule type" value="Genomic_DNA"/>
</dbReference>
<dbReference type="InterPro" id="IPR052194">
    <property type="entry name" value="MESH1"/>
</dbReference>
<dbReference type="SMART" id="SM00471">
    <property type="entry name" value="HDc"/>
    <property type="match status" value="1"/>
</dbReference>
<dbReference type="SUPFAM" id="SSF109604">
    <property type="entry name" value="HD-domain/PDEase-like"/>
    <property type="match status" value="1"/>
</dbReference>
<proteinExistence type="predicted"/>
<protein>
    <recommendedName>
        <fullName evidence="1">HD/PDEase domain-containing protein</fullName>
    </recommendedName>
</protein>
<dbReference type="PANTHER" id="PTHR46246">
    <property type="entry name" value="GUANOSINE-3',5'-BIS(DIPHOSPHATE) 3'-PYROPHOSPHOHYDROLASE MESH1"/>
    <property type="match status" value="1"/>
</dbReference>
<reference evidence="2" key="1">
    <citation type="submission" date="2017-07" db="EMBL/GenBank/DDBJ databases">
        <title>Leptospira spp. isolated from tropical soils.</title>
        <authorList>
            <person name="Thibeaux R."/>
            <person name="Iraola G."/>
            <person name="Ferres I."/>
            <person name="Bierque E."/>
            <person name="Girault D."/>
            <person name="Soupe-Gilbert M.-E."/>
            <person name="Picardeau M."/>
            <person name="Goarant C."/>
        </authorList>
    </citation>
    <scope>NUCLEOTIDE SEQUENCE</scope>
    <source>
        <strain evidence="2">CN1-B-A1</strain>
    </source>
</reference>